<evidence type="ECO:0000256" key="3">
    <source>
        <dbReference type="SAM" id="MobiDB-lite"/>
    </source>
</evidence>
<dbReference type="KEGG" id="gog:C1280_16720"/>
<dbReference type="PANTHER" id="PTHR44591">
    <property type="entry name" value="STRESS RESPONSE REGULATOR PROTEIN 1"/>
    <property type="match status" value="1"/>
</dbReference>
<dbReference type="PROSITE" id="PS50110">
    <property type="entry name" value="RESPONSE_REGULATORY"/>
    <property type="match status" value="1"/>
</dbReference>
<accession>A0A2Z3GYF3</accession>
<feature type="domain" description="Response regulatory" evidence="4">
    <location>
        <begin position="24"/>
        <end position="140"/>
    </location>
</feature>
<dbReference type="OrthoDB" id="9813953at2"/>
<keyword evidence="6" id="KW-1185">Reference proteome</keyword>
<proteinExistence type="predicted"/>
<dbReference type="SUPFAM" id="SSF52172">
    <property type="entry name" value="CheY-like"/>
    <property type="match status" value="1"/>
</dbReference>
<evidence type="ECO:0000256" key="2">
    <source>
        <dbReference type="PROSITE-ProRule" id="PRU00169"/>
    </source>
</evidence>
<dbReference type="EMBL" id="CP025958">
    <property type="protein sequence ID" value="AWM38468.1"/>
    <property type="molecule type" value="Genomic_DNA"/>
</dbReference>
<reference evidence="5 6" key="1">
    <citation type="submission" date="2018-01" db="EMBL/GenBank/DDBJ databases">
        <title>G. obscuriglobus.</title>
        <authorList>
            <person name="Franke J."/>
            <person name="Blomberg W."/>
            <person name="Selmecki A."/>
        </authorList>
    </citation>
    <scope>NUCLEOTIDE SEQUENCE [LARGE SCALE GENOMIC DNA]</scope>
    <source>
        <strain evidence="5 6">DSM 5831</strain>
    </source>
</reference>
<dbReference type="PANTHER" id="PTHR44591:SF3">
    <property type="entry name" value="RESPONSE REGULATORY DOMAIN-CONTAINING PROTEIN"/>
    <property type="match status" value="1"/>
</dbReference>
<name>A0A2Z3GYF3_9BACT</name>
<dbReference type="GO" id="GO:0000160">
    <property type="term" value="P:phosphorelay signal transduction system"/>
    <property type="evidence" value="ECO:0007669"/>
    <property type="project" value="InterPro"/>
</dbReference>
<dbReference type="InterPro" id="IPR011006">
    <property type="entry name" value="CheY-like_superfamily"/>
</dbReference>
<feature type="region of interest" description="Disordered" evidence="3">
    <location>
        <begin position="143"/>
        <end position="169"/>
    </location>
</feature>
<evidence type="ECO:0000256" key="1">
    <source>
        <dbReference type="ARBA" id="ARBA00022553"/>
    </source>
</evidence>
<protein>
    <submittedName>
        <fullName evidence="5">Response regulator</fullName>
    </submittedName>
</protein>
<dbReference type="Proteomes" id="UP000245802">
    <property type="component" value="Chromosome"/>
</dbReference>
<evidence type="ECO:0000313" key="5">
    <source>
        <dbReference type="EMBL" id="AWM38468.1"/>
    </source>
</evidence>
<dbReference type="SMART" id="SM00448">
    <property type="entry name" value="REC"/>
    <property type="match status" value="1"/>
</dbReference>
<dbReference type="AlphaFoldDB" id="A0A2Z3GYF3"/>
<sequence length="169" mass="17443">MRTESDLLSTMRGGTPYAGLRGLRILIVDDNRDGANSLCDLLAICGGVVHVRYSGRAAMEAIASLAPQVVILDLSLPDMNGCEVAAEVRAADRSGGPALIALTGHADDKTRERVAQCGFDMQFIKPVDPGELLHAIGSMAGQGGLVAGPTEPRSVCSQSEPTAEPGGTG</sequence>
<evidence type="ECO:0000259" key="4">
    <source>
        <dbReference type="PROSITE" id="PS50110"/>
    </source>
</evidence>
<dbReference type="Pfam" id="PF00072">
    <property type="entry name" value="Response_reg"/>
    <property type="match status" value="1"/>
</dbReference>
<keyword evidence="1 2" id="KW-0597">Phosphoprotein</keyword>
<evidence type="ECO:0000313" key="6">
    <source>
        <dbReference type="Proteomes" id="UP000245802"/>
    </source>
</evidence>
<dbReference type="InterPro" id="IPR050595">
    <property type="entry name" value="Bact_response_regulator"/>
</dbReference>
<dbReference type="Gene3D" id="3.40.50.2300">
    <property type="match status" value="1"/>
</dbReference>
<feature type="modified residue" description="4-aspartylphosphate" evidence="2">
    <location>
        <position position="73"/>
    </location>
</feature>
<dbReference type="InterPro" id="IPR001789">
    <property type="entry name" value="Sig_transdc_resp-reg_receiver"/>
</dbReference>
<dbReference type="RefSeq" id="WP_010045105.1">
    <property type="nucleotide sequence ID" value="NZ_CP025958.1"/>
</dbReference>
<gene>
    <name evidence="5" type="ORF">C1280_16720</name>
</gene>
<organism evidence="5 6">
    <name type="scientific">Gemmata obscuriglobus</name>
    <dbReference type="NCBI Taxonomy" id="114"/>
    <lineage>
        <taxon>Bacteria</taxon>
        <taxon>Pseudomonadati</taxon>
        <taxon>Planctomycetota</taxon>
        <taxon>Planctomycetia</taxon>
        <taxon>Gemmatales</taxon>
        <taxon>Gemmataceae</taxon>
        <taxon>Gemmata</taxon>
    </lineage>
</organism>